<gene>
    <name evidence="3" type="ORF">A2867_03400</name>
</gene>
<dbReference type="GO" id="GO:0008239">
    <property type="term" value="F:dipeptidyl-peptidase activity"/>
    <property type="evidence" value="ECO:0007669"/>
    <property type="project" value="TreeGrafter"/>
</dbReference>
<reference evidence="3 4" key="1">
    <citation type="journal article" date="2016" name="Nat. Commun.">
        <title>Thousands of microbial genomes shed light on interconnected biogeochemical processes in an aquifer system.</title>
        <authorList>
            <person name="Anantharaman K."/>
            <person name="Brown C.T."/>
            <person name="Hug L.A."/>
            <person name="Sharon I."/>
            <person name="Castelle C.J."/>
            <person name="Probst A.J."/>
            <person name="Thomas B.C."/>
            <person name="Singh A."/>
            <person name="Wilkins M.J."/>
            <person name="Karaoz U."/>
            <person name="Brodie E.L."/>
            <person name="Williams K.H."/>
            <person name="Hubbard S.S."/>
            <person name="Banfield J.F."/>
        </authorList>
    </citation>
    <scope>NUCLEOTIDE SEQUENCE [LARGE SCALE GENOMIC DNA]</scope>
</reference>
<sequence>MAKKLSSKLLIEFNPKLPKLSKSESKVLQLLIEAGKLIVPIYKQQENQKFPGANFYPRDATKEEISKVASKAPQILSPYTVVERANGKLVAVPYHIKYADLLKPIVAKLEEAANITENKEFGKTLLIQAKALLSGSYEKTTAAWLNMKPYVLDISIGPNDYFDDQLLFTKNSYQAWVGTLDSEGTDRLNNYKNTILSVRREGLIPTERVSNHDKIKAKVIDTILFSGLMAKTKFPGVNYPINVEIVEKYGSEITLFNQPNDLMMQKEIIPTFNKIFPKEFREEYSFEDLSRGNLRHVAMHELAHSYLYYRHASDNLKDLFRPIYELAATILGFRMAGSLLLKDRITNKQLESMIVTLLCRSFYLVKNRRFANKSLPEYTLGAIIFINFLLKSGALKDLKGMTILNFTKIFVALQDLFHILERLLSSGRREEAAVFIERYLN</sequence>
<protein>
    <recommendedName>
        <fullName evidence="5">Peptidase family M49</fullName>
    </recommendedName>
</protein>
<evidence type="ECO:0008006" key="5">
    <source>
        <dbReference type="Google" id="ProtNLM"/>
    </source>
</evidence>
<name>A0A1F5JFA8_9BACT</name>
<dbReference type="PANTHER" id="PTHR23422:SF9">
    <property type="entry name" value="ZN-DEPENDENT HYDROLASE"/>
    <property type="match status" value="1"/>
</dbReference>
<dbReference type="GO" id="GO:0046872">
    <property type="term" value="F:metal ion binding"/>
    <property type="evidence" value="ECO:0007669"/>
    <property type="project" value="UniProtKB-KW"/>
</dbReference>
<keyword evidence="1" id="KW-0479">Metal-binding</keyword>
<comment type="caution">
    <text evidence="3">The sequence shown here is derived from an EMBL/GenBank/DDBJ whole genome shotgun (WGS) entry which is preliminary data.</text>
</comment>
<dbReference type="GO" id="GO:0005737">
    <property type="term" value="C:cytoplasm"/>
    <property type="evidence" value="ECO:0007669"/>
    <property type="project" value="TreeGrafter"/>
</dbReference>
<dbReference type="PANTHER" id="PTHR23422">
    <property type="entry name" value="DIPEPTIDYL PEPTIDASE III-RELATED"/>
    <property type="match status" value="1"/>
</dbReference>
<keyword evidence="2" id="KW-0378">Hydrolase</keyword>
<dbReference type="InterPro" id="IPR039461">
    <property type="entry name" value="Peptidase_M49"/>
</dbReference>
<proteinExistence type="predicted"/>
<dbReference type="EMBL" id="MFCP01000041">
    <property type="protein sequence ID" value="OGE27292.1"/>
    <property type="molecule type" value="Genomic_DNA"/>
</dbReference>
<organism evidence="3 4">
    <name type="scientific">Candidatus Daviesbacteria bacterium RIFCSPHIGHO2_01_FULL_40_11</name>
    <dbReference type="NCBI Taxonomy" id="1797762"/>
    <lineage>
        <taxon>Bacteria</taxon>
        <taxon>Candidatus Daviesiibacteriota</taxon>
    </lineage>
</organism>
<dbReference type="Gene3D" id="3.30.540.30">
    <property type="match status" value="1"/>
</dbReference>
<dbReference type="Proteomes" id="UP000177555">
    <property type="component" value="Unassembled WGS sequence"/>
</dbReference>
<evidence type="ECO:0000256" key="2">
    <source>
        <dbReference type="ARBA" id="ARBA00022801"/>
    </source>
</evidence>
<evidence type="ECO:0000256" key="1">
    <source>
        <dbReference type="ARBA" id="ARBA00022723"/>
    </source>
</evidence>
<evidence type="ECO:0000313" key="3">
    <source>
        <dbReference type="EMBL" id="OGE27292.1"/>
    </source>
</evidence>
<evidence type="ECO:0000313" key="4">
    <source>
        <dbReference type="Proteomes" id="UP000177555"/>
    </source>
</evidence>
<dbReference type="AlphaFoldDB" id="A0A1F5JFA8"/>
<accession>A0A1F5JFA8</accession>